<dbReference type="InParanoid" id="W2RQX6"/>
<dbReference type="PANTHER" id="PTHR31308">
    <property type="match status" value="1"/>
</dbReference>
<dbReference type="Proteomes" id="UP000030752">
    <property type="component" value="Unassembled WGS sequence"/>
</dbReference>
<dbReference type="RefSeq" id="XP_008720298.1">
    <property type="nucleotide sequence ID" value="XM_008722076.1"/>
</dbReference>
<dbReference type="GO" id="GO:0050295">
    <property type="term" value="F:steryl-beta-glucosidase activity"/>
    <property type="evidence" value="ECO:0007669"/>
    <property type="project" value="EnsemblFungi"/>
</dbReference>
<evidence type="ECO:0008006" key="9">
    <source>
        <dbReference type="Google" id="ProtNLM"/>
    </source>
</evidence>
<evidence type="ECO:0000256" key="4">
    <source>
        <dbReference type="SAM" id="MobiDB-lite"/>
    </source>
</evidence>
<dbReference type="InterPro" id="IPR018087">
    <property type="entry name" value="Glyco_hydro_5_CS"/>
</dbReference>
<dbReference type="eggNOG" id="ENOG502QPU8">
    <property type="taxonomic scope" value="Eukaryota"/>
</dbReference>
<dbReference type="HOGENOM" id="CLU_009024_0_1_1"/>
<evidence type="ECO:0000256" key="3">
    <source>
        <dbReference type="ARBA" id="ARBA00023295"/>
    </source>
</evidence>
<dbReference type="InterPro" id="IPR001547">
    <property type="entry name" value="Glyco_hydro_5"/>
</dbReference>
<keyword evidence="8" id="KW-1185">Reference proteome</keyword>
<dbReference type="SUPFAM" id="SSF51445">
    <property type="entry name" value="(Trans)glycosidases"/>
    <property type="match status" value="1"/>
</dbReference>
<dbReference type="PROSITE" id="PS00659">
    <property type="entry name" value="GLYCOSYL_HYDROL_F5"/>
    <property type="match status" value="1"/>
</dbReference>
<dbReference type="VEuPathDB" id="FungiDB:HMPREF1541_07753"/>
<dbReference type="Pfam" id="PF18564">
    <property type="entry name" value="Glyco_hydro_5_C"/>
    <property type="match status" value="1"/>
</dbReference>
<reference evidence="7 8" key="1">
    <citation type="submission" date="2013-03" db="EMBL/GenBank/DDBJ databases">
        <title>The Genome Sequence of Phialophora europaea CBS 101466.</title>
        <authorList>
            <consortium name="The Broad Institute Genomics Platform"/>
            <person name="Cuomo C."/>
            <person name="de Hoog S."/>
            <person name="Gorbushina A."/>
            <person name="Walker B."/>
            <person name="Young S.K."/>
            <person name="Zeng Q."/>
            <person name="Gargeya S."/>
            <person name="Fitzgerald M."/>
            <person name="Haas B."/>
            <person name="Abouelleil A."/>
            <person name="Allen A.W."/>
            <person name="Alvarado L."/>
            <person name="Arachchi H.M."/>
            <person name="Berlin A.M."/>
            <person name="Chapman S.B."/>
            <person name="Gainer-Dewar J."/>
            <person name="Goldberg J."/>
            <person name="Griggs A."/>
            <person name="Gujja S."/>
            <person name="Hansen M."/>
            <person name="Howarth C."/>
            <person name="Imamovic A."/>
            <person name="Ireland A."/>
            <person name="Larimer J."/>
            <person name="McCowan C."/>
            <person name="Murphy C."/>
            <person name="Pearson M."/>
            <person name="Poon T.W."/>
            <person name="Priest M."/>
            <person name="Roberts A."/>
            <person name="Saif S."/>
            <person name="Shea T."/>
            <person name="Sisk P."/>
            <person name="Sykes S."/>
            <person name="Wortman J."/>
            <person name="Nusbaum C."/>
            <person name="Birren B."/>
        </authorList>
    </citation>
    <scope>NUCLEOTIDE SEQUENCE [LARGE SCALE GENOMIC DNA]</scope>
    <source>
        <strain evidence="7 8">CBS 101466</strain>
    </source>
</reference>
<dbReference type="Gene3D" id="2.60.40.1180">
    <property type="entry name" value="Golgi alpha-mannosidase II"/>
    <property type="match status" value="1"/>
</dbReference>
<dbReference type="InterPro" id="IPR013780">
    <property type="entry name" value="Glyco_hydro_b"/>
</dbReference>
<dbReference type="EMBL" id="KB822723">
    <property type="protein sequence ID" value="ETN38129.1"/>
    <property type="molecule type" value="Genomic_DNA"/>
</dbReference>
<protein>
    <recommendedName>
        <fullName evidence="9">Glycoside hydrolase family 5 domain-containing protein</fullName>
    </recommendedName>
</protein>
<evidence type="ECO:0000313" key="8">
    <source>
        <dbReference type="Proteomes" id="UP000030752"/>
    </source>
</evidence>
<dbReference type="FunFam" id="3.20.20.80:FF:000174">
    <property type="entry name" value="YIR007W-like protein"/>
    <property type="match status" value="1"/>
</dbReference>
<dbReference type="PANTHER" id="PTHR31308:SF5">
    <property type="entry name" value="ERGOSTERYL-BETA-GLUCOSIDASE"/>
    <property type="match status" value="1"/>
</dbReference>
<comment type="similarity">
    <text evidence="1">Belongs to the glycosyl hydrolase 5 (cellulase A) family.</text>
</comment>
<evidence type="ECO:0000313" key="7">
    <source>
        <dbReference type="EMBL" id="ETN38129.1"/>
    </source>
</evidence>
<dbReference type="GO" id="GO:0000272">
    <property type="term" value="P:polysaccharide catabolic process"/>
    <property type="evidence" value="ECO:0007669"/>
    <property type="project" value="InterPro"/>
</dbReference>
<keyword evidence="2" id="KW-0378">Hydrolase</keyword>
<dbReference type="Pfam" id="PF00150">
    <property type="entry name" value="Cellulase"/>
    <property type="match status" value="1"/>
</dbReference>
<dbReference type="AlphaFoldDB" id="W2RQX6"/>
<feature type="domain" description="Glycoside hydrolase family 5 C-terminal" evidence="6">
    <location>
        <begin position="633"/>
        <end position="722"/>
    </location>
</feature>
<dbReference type="GeneID" id="19975092"/>
<dbReference type="GO" id="GO:0005829">
    <property type="term" value="C:cytosol"/>
    <property type="evidence" value="ECO:0007669"/>
    <property type="project" value="EnsemblFungi"/>
</dbReference>
<dbReference type="GO" id="GO:1904462">
    <property type="term" value="P:ergosteryl 3-beta-D-glucoside catabolic process"/>
    <property type="evidence" value="ECO:0007669"/>
    <property type="project" value="EnsemblFungi"/>
</dbReference>
<dbReference type="Gene3D" id="3.20.20.80">
    <property type="entry name" value="Glycosidases"/>
    <property type="match status" value="1"/>
</dbReference>
<evidence type="ECO:0000256" key="2">
    <source>
        <dbReference type="ARBA" id="ARBA00022801"/>
    </source>
</evidence>
<keyword evidence="3" id="KW-0326">Glycosidase</keyword>
<dbReference type="FunCoup" id="W2RQX6">
    <property type="interactions" value="15"/>
</dbReference>
<evidence type="ECO:0000259" key="6">
    <source>
        <dbReference type="Pfam" id="PF18564"/>
    </source>
</evidence>
<dbReference type="InterPro" id="IPR052066">
    <property type="entry name" value="Glycosphingolipid_Hydrolases"/>
</dbReference>
<name>W2RQX6_CYPE1</name>
<dbReference type="OrthoDB" id="9971853at2759"/>
<feature type="region of interest" description="Disordered" evidence="4">
    <location>
        <begin position="582"/>
        <end position="622"/>
    </location>
</feature>
<dbReference type="InterPro" id="IPR017853">
    <property type="entry name" value="GH"/>
</dbReference>
<gene>
    <name evidence="7" type="ORF">HMPREF1541_07753</name>
</gene>
<dbReference type="InterPro" id="IPR041036">
    <property type="entry name" value="GH5_C"/>
</dbReference>
<feature type="compositionally biased region" description="Polar residues" evidence="4">
    <location>
        <begin position="606"/>
        <end position="616"/>
    </location>
</feature>
<feature type="domain" description="Glycoside hydrolase family 5" evidence="5">
    <location>
        <begin position="60"/>
        <end position="128"/>
    </location>
</feature>
<sequence length="757" mass="85546">MANHPLRLDGQRIRDAEGREVTFRGINVDAGCKMPRHPDQPTYERKRFFDPNVSFVDRPYNEQEAHEHFARLKRWGYNVIRYIFTWEALEHAGPGIYDADFIAHTVKILRIAKSYGFYVFMDPHQDVWSRFTGGSGAPLWTLHACGLDPEKFVDTQAAVVHNTWSDVSDFPKMLWPTNYTRLATETTFTLFYAGRDFAPNAMIDGKNIQDYLTDHFIESCTQLAKGIHEAGDLEDVCVIGWESMNEPHRGLVGWEDMSAIPDSLKMRKGTMPTPWQSLLTGSGRALEIDVWDFGSFGPYKSGTELVDPQGVSAWAAPAIDEQYTWKRDPSWKLGECLWAQIGVWDPSQDQLLQKDYFSKVPKTGEKLDYDRFTNTYFLDHYRKYRDAIRSVHKDAVILMEAPVLEIPPNIKGTPDDDNRLIFASHYYDGVTLLNKHWNKFWNFDIVGFMRGKYSSPAFAVKIGETAIRNSLRDQLDYLRKEATEMTGSHPFLFTEIGIPYDMDNGYAYRTGDFSSQVSALDANHFALEGSSANGYTLWTYAGHNNHQWGENWNGEDLSIYCIDDSVPVSKATLLPSAGASTLSLDKGSTHSPVVDPSNLNRHVKSPSISAASTSKANAEPKSPGLRAAEAFIRPSPLHTVGDVVKYGFDLRNCVFTFSLVANKPCTEEVCTEMFLPDFHFPGDKSHVEVSGGKWMIELKDVEGETMQTLKWWHGEGEQTIKVTGVRRKLGVAGGEVEDEEYGYFETMAKVAQNCSIM</sequence>
<organism evidence="7 8">
    <name type="scientific">Cyphellophora europaea (strain CBS 101466)</name>
    <name type="common">Phialophora europaea</name>
    <dbReference type="NCBI Taxonomy" id="1220924"/>
    <lineage>
        <taxon>Eukaryota</taxon>
        <taxon>Fungi</taxon>
        <taxon>Dikarya</taxon>
        <taxon>Ascomycota</taxon>
        <taxon>Pezizomycotina</taxon>
        <taxon>Eurotiomycetes</taxon>
        <taxon>Chaetothyriomycetidae</taxon>
        <taxon>Chaetothyriales</taxon>
        <taxon>Cyphellophoraceae</taxon>
        <taxon>Cyphellophora</taxon>
    </lineage>
</organism>
<evidence type="ECO:0000256" key="1">
    <source>
        <dbReference type="ARBA" id="ARBA00005641"/>
    </source>
</evidence>
<evidence type="ECO:0000259" key="5">
    <source>
        <dbReference type="Pfam" id="PF00150"/>
    </source>
</evidence>
<proteinExistence type="inferred from homology"/>
<dbReference type="STRING" id="1220924.W2RQX6"/>
<accession>W2RQX6</accession>